<feature type="compositionally biased region" description="Polar residues" evidence="5">
    <location>
        <begin position="1"/>
        <end position="16"/>
    </location>
</feature>
<dbReference type="SMART" id="SM00707">
    <property type="entry name" value="RPEL"/>
    <property type="match status" value="3"/>
</dbReference>
<evidence type="ECO:0000256" key="3">
    <source>
        <dbReference type="ARBA" id="ARBA00023242"/>
    </source>
</evidence>
<protein>
    <recommendedName>
        <fullName evidence="8">RPEL repeat protein</fullName>
    </recommendedName>
</protein>
<accession>A0AAV9WXD6</accession>
<keyword evidence="2" id="KW-0677">Repeat</keyword>
<feature type="repeat" description="RPEL" evidence="4">
    <location>
        <begin position="80"/>
        <end position="105"/>
    </location>
</feature>
<proteinExistence type="predicted"/>
<comment type="caution">
    <text evidence="6">The sequence shown here is derived from an EMBL/GenBank/DDBJ whole genome shotgun (WGS) entry which is preliminary data.</text>
</comment>
<comment type="subcellular location">
    <subcellularLocation>
        <location evidence="1">Nucleus</location>
    </subcellularLocation>
</comment>
<dbReference type="Gene3D" id="6.10.140.2040">
    <property type="match status" value="1"/>
</dbReference>
<dbReference type="Proteomes" id="UP001365542">
    <property type="component" value="Unassembled WGS sequence"/>
</dbReference>
<evidence type="ECO:0000313" key="7">
    <source>
        <dbReference type="Proteomes" id="UP001365542"/>
    </source>
</evidence>
<keyword evidence="7" id="KW-1185">Reference proteome</keyword>
<evidence type="ECO:0000256" key="2">
    <source>
        <dbReference type="ARBA" id="ARBA00022737"/>
    </source>
</evidence>
<evidence type="ECO:0000256" key="4">
    <source>
        <dbReference type="PROSITE-ProRule" id="PRU00401"/>
    </source>
</evidence>
<dbReference type="PANTHER" id="PTHR22793">
    <property type="entry name" value="MYOCARDIN-RELATED TRANSCRIPTION FACTOR-RELATED"/>
    <property type="match status" value="1"/>
</dbReference>
<dbReference type="GO" id="GO:0005634">
    <property type="term" value="C:nucleus"/>
    <property type="evidence" value="ECO:0007669"/>
    <property type="project" value="UniProtKB-SubCell"/>
</dbReference>
<dbReference type="GO" id="GO:0003713">
    <property type="term" value="F:transcription coactivator activity"/>
    <property type="evidence" value="ECO:0007669"/>
    <property type="project" value="TreeGrafter"/>
</dbReference>
<feature type="region of interest" description="Disordered" evidence="5">
    <location>
        <begin position="1"/>
        <end position="48"/>
    </location>
</feature>
<feature type="repeat" description="RPEL" evidence="4">
    <location>
        <begin position="37"/>
        <end position="62"/>
    </location>
</feature>
<feature type="region of interest" description="Disordered" evidence="5">
    <location>
        <begin position="84"/>
        <end position="107"/>
    </location>
</feature>
<evidence type="ECO:0000313" key="6">
    <source>
        <dbReference type="EMBL" id="KAK6528967.1"/>
    </source>
</evidence>
<dbReference type="AlphaFoldDB" id="A0AAV9WXD6"/>
<keyword evidence="3" id="KW-0539">Nucleus</keyword>
<evidence type="ECO:0000256" key="1">
    <source>
        <dbReference type="ARBA" id="ARBA00004123"/>
    </source>
</evidence>
<feature type="region of interest" description="Disordered" evidence="5">
    <location>
        <begin position="123"/>
        <end position="153"/>
    </location>
</feature>
<organism evidence="6 7">
    <name type="scientific">Orbilia ellipsospora</name>
    <dbReference type="NCBI Taxonomy" id="2528407"/>
    <lineage>
        <taxon>Eukaryota</taxon>
        <taxon>Fungi</taxon>
        <taxon>Dikarya</taxon>
        <taxon>Ascomycota</taxon>
        <taxon>Pezizomycotina</taxon>
        <taxon>Orbiliomycetes</taxon>
        <taxon>Orbiliales</taxon>
        <taxon>Orbiliaceae</taxon>
        <taxon>Orbilia</taxon>
    </lineage>
</organism>
<dbReference type="PANTHER" id="PTHR22793:SF12">
    <property type="entry name" value="MYOCARDIN-RELATED TRANSCRIPTION FACTOR, ISOFORM H"/>
    <property type="match status" value="1"/>
</dbReference>
<sequence>MTETTSTALPQLNTATADVPAVDKSSTLSPSSPNTRSQLEGRLSRRPEAKELVDRNILHGTTSAAFQQSKDELQHAILTDTLKKGLASRPERKELEDRGILPNDNIAPSIVAQKKDLEKSMLSDSLNTKLSQRPSPDDLVKKGILEEGNAKPE</sequence>
<feature type="compositionally biased region" description="Basic and acidic residues" evidence="5">
    <location>
        <begin position="135"/>
        <end position="153"/>
    </location>
</feature>
<dbReference type="InterPro" id="IPR004018">
    <property type="entry name" value="RPEL_repeat"/>
</dbReference>
<dbReference type="InterPro" id="IPR043451">
    <property type="entry name" value="Myocardin-like"/>
</dbReference>
<feature type="compositionally biased region" description="Polar residues" evidence="5">
    <location>
        <begin position="24"/>
        <end position="38"/>
    </location>
</feature>
<dbReference type="PROSITE" id="PS51073">
    <property type="entry name" value="RPEL"/>
    <property type="match status" value="3"/>
</dbReference>
<feature type="repeat" description="RPEL" evidence="4">
    <location>
        <begin position="124"/>
        <end position="149"/>
    </location>
</feature>
<reference evidence="6 7" key="1">
    <citation type="submission" date="2019-10" db="EMBL/GenBank/DDBJ databases">
        <authorList>
            <person name="Palmer J.M."/>
        </authorList>
    </citation>
    <scope>NUCLEOTIDE SEQUENCE [LARGE SCALE GENOMIC DNA]</scope>
    <source>
        <strain evidence="6 7">TWF694</strain>
    </source>
</reference>
<dbReference type="GO" id="GO:0045944">
    <property type="term" value="P:positive regulation of transcription by RNA polymerase II"/>
    <property type="evidence" value="ECO:0007669"/>
    <property type="project" value="TreeGrafter"/>
</dbReference>
<feature type="compositionally biased region" description="Polar residues" evidence="5">
    <location>
        <begin position="123"/>
        <end position="134"/>
    </location>
</feature>
<dbReference type="EMBL" id="JAVHJO010000014">
    <property type="protein sequence ID" value="KAK6528967.1"/>
    <property type="molecule type" value="Genomic_DNA"/>
</dbReference>
<dbReference type="Pfam" id="PF02755">
    <property type="entry name" value="RPEL"/>
    <property type="match status" value="3"/>
</dbReference>
<gene>
    <name evidence="6" type="ORF">TWF694_004193</name>
</gene>
<evidence type="ECO:0008006" key="8">
    <source>
        <dbReference type="Google" id="ProtNLM"/>
    </source>
</evidence>
<dbReference type="Gene3D" id="6.10.150.10">
    <property type="match status" value="1"/>
</dbReference>
<feature type="compositionally biased region" description="Basic and acidic residues" evidence="5">
    <location>
        <begin position="89"/>
        <end position="99"/>
    </location>
</feature>
<evidence type="ECO:0000256" key="5">
    <source>
        <dbReference type="SAM" id="MobiDB-lite"/>
    </source>
</evidence>
<name>A0AAV9WXD6_9PEZI</name>